<feature type="transmembrane region" description="Helical" evidence="1">
    <location>
        <begin position="94"/>
        <end position="121"/>
    </location>
</feature>
<keyword evidence="1" id="KW-0472">Membrane</keyword>
<accession>A0ABU7SID1</accession>
<keyword evidence="1" id="KW-1133">Transmembrane helix</keyword>
<sequence length="233" mass="24836">MTSVAEKYGIDMSDVRRIEGLYGQRLPDILEPLRQADADFEALRSAAEQHRSVAEGALRVHGDLTQLRSDMAWGGQAGSAAANALDVVLTVLKWIAAIILFVVGALLALIAMLLYAIAAILRWIGKALAACAAVVAVVAVVVTIVAIIRSGGRGQSGRLNMIWAALRAVFNTTYLATLGITGALGDGFGWVFEQAAKGVMWLALYLIEVGGNLTGTPDEEMGPLREERNNLFD</sequence>
<reference evidence="2 3" key="1">
    <citation type="submission" date="2024-01" db="EMBL/GenBank/DDBJ databases">
        <title>Genome insights into Plantactinospora veratri sp. nov.</title>
        <authorList>
            <person name="Wang L."/>
        </authorList>
    </citation>
    <scope>NUCLEOTIDE SEQUENCE [LARGE SCALE GENOMIC DNA]</scope>
    <source>
        <strain evidence="2 3">NEAU-FHS4</strain>
    </source>
</reference>
<evidence type="ECO:0000313" key="2">
    <source>
        <dbReference type="EMBL" id="MEE6309696.1"/>
    </source>
</evidence>
<evidence type="ECO:0000256" key="1">
    <source>
        <dbReference type="SAM" id="Phobius"/>
    </source>
</evidence>
<dbReference type="EMBL" id="JAZGQL010000017">
    <property type="protein sequence ID" value="MEE6309696.1"/>
    <property type="molecule type" value="Genomic_DNA"/>
</dbReference>
<dbReference type="Proteomes" id="UP001339911">
    <property type="component" value="Unassembled WGS sequence"/>
</dbReference>
<proteinExistence type="predicted"/>
<evidence type="ECO:0000313" key="3">
    <source>
        <dbReference type="Proteomes" id="UP001339911"/>
    </source>
</evidence>
<feature type="transmembrane region" description="Helical" evidence="1">
    <location>
        <begin position="127"/>
        <end position="148"/>
    </location>
</feature>
<comment type="caution">
    <text evidence="2">The sequence shown here is derived from an EMBL/GenBank/DDBJ whole genome shotgun (WGS) entry which is preliminary data.</text>
</comment>
<keyword evidence="1" id="KW-0812">Transmembrane</keyword>
<dbReference type="RefSeq" id="WP_331209943.1">
    <property type="nucleotide sequence ID" value="NZ_JAZGQL010000017.1"/>
</dbReference>
<keyword evidence="3" id="KW-1185">Reference proteome</keyword>
<gene>
    <name evidence="2" type="ORF">V1634_22950</name>
</gene>
<protein>
    <submittedName>
        <fullName evidence="2">Uncharacterized protein</fullName>
    </submittedName>
</protein>
<organism evidence="2 3">
    <name type="scientific">Plantactinospora veratri</name>
    <dbReference type="NCBI Taxonomy" id="1436122"/>
    <lineage>
        <taxon>Bacteria</taxon>
        <taxon>Bacillati</taxon>
        <taxon>Actinomycetota</taxon>
        <taxon>Actinomycetes</taxon>
        <taxon>Micromonosporales</taxon>
        <taxon>Micromonosporaceae</taxon>
        <taxon>Plantactinospora</taxon>
    </lineage>
</organism>
<name>A0ABU7SID1_9ACTN</name>